<organism evidence="1">
    <name type="scientific">Tanacetum cinerariifolium</name>
    <name type="common">Dalmatian daisy</name>
    <name type="synonym">Chrysanthemum cinerariifolium</name>
    <dbReference type="NCBI Taxonomy" id="118510"/>
    <lineage>
        <taxon>Eukaryota</taxon>
        <taxon>Viridiplantae</taxon>
        <taxon>Streptophyta</taxon>
        <taxon>Embryophyta</taxon>
        <taxon>Tracheophyta</taxon>
        <taxon>Spermatophyta</taxon>
        <taxon>Magnoliopsida</taxon>
        <taxon>eudicotyledons</taxon>
        <taxon>Gunneridae</taxon>
        <taxon>Pentapetalae</taxon>
        <taxon>asterids</taxon>
        <taxon>campanulids</taxon>
        <taxon>Asterales</taxon>
        <taxon>Asteraceae</taxon>
        <taxon>Asteroideae</taxon>
        <taxon>Anthemideae</taxon>
        <taxon>Anthemidinae</taxon>
        <taxon>Tanacetum</taxon>
    </lineage>
</organism>
<accession>A0A699V4F9</accession>
<gene>
    <name evidence="1" type="ORF">Tci_900488</name>
</gene>
<dbReference type="AlphaFoldDB" id="A0A699V4F9"/>
<comment type="caution">
    <text evidence="1">The sequence shown here is derived from an EMBL/GenBank/DDBJ whole genome shotgun (WGS) entry which is preliminary data.</text>
</comment>
<protein>
    <submittedName>
        <fullName evidence="1">Uncharacterized protein</fullName>
    </submittedName>
</protein>
<proteinExistence type="predicted"/>
<dbReference type="EMBL" id="BKCJ011386174">
    <property type="protein sequence ID" value="GFD28519.1"/>
    <property type="molecule type" value="Genomic_DNA"/>
</dbReference>
<sequence>MSTVNCAPAAVSCGSKSRRTSATTGPRGTCSAGRFWACCRREISQALDVGDGRFEVVRGHVHERVQVHVGAREVGVALVQLGIGELQRVVDGGQLRVEVVHLLAGQGLLGSIGGVDRHAHR</sequence>
<evidence type="ECO:0000313" key="1">
    <source>
        <dbReference type="EMBL" id="GFD28519.1"/>
    </source>
</evidence>
<reference evidence="1" key="1">
    <citation type="journal article" date="2019" name="Sci. Rep.">
        <title>Draft genome of Tanacetum cinerariifolium, the natural source of mosquito coil.</title>
        <authorList>
            <person name="Yamashiro T."/>
            <person name="Shiraishi A."/>
            <person name="Satake H."/>
            <person name="Nakayama K."/>
        </authorList>
    </citation>
    <scope>NUCLEOTIDE SEQUENCE</scope>
</reference>
<feature type="non-terminal residue" evidence="1">
    <location>
        <position position="121"/>
    </location>
</feature>
<name>A0A699V4F9_TANCI</name>